<keyword evidence="2" id="KW-1185">Reference proteome</keyword>
<dbReference type="EMBL" id="OV696686">
    <property type="protein sequence ID" value="CAH1227532.1"/>
    <property type="molecule type" value="Genomic_DNA"/>
</dbReference>
<dbReference type="Proteomes" id="UP000838412">
    <property type="component" value="Chromosome 1"/>
</dbReference>
<accession>A0A8J9WBT5</accession>
<protein>
    <submittedName>
        <fullName evidence="1">Hypp166 protein</fullName>
    </submittedName>
</protein>
<gene>
    <name evidence="1" type="primary">Hypp166</name>
    <name evidence="1" type="ORF">BLAG_LOCUS487</name>
</gene>
<name>A0A8J9WBT5_BRALA</name>
<dbReference type="AlphaFoldDB" id="A0A8J9WBT5"/>
<evidence type="ECO:0000313" key="1">
    <source>
        <dbReference type="EMBL" id="CAH1227532.1"/>
    </source>
</evidence>
<reference evidence="1" key="1">
    <citation type="submission" date="2022-01" db="EMBL/GenBank/DDBJ databases">
        <authorList>
            <person name="Braso-Vives M."/>
        </authorList>
    </citation>
    <scope>NUCLEOTIDE SEQUENCE</scope>
</reference>
<sequence length="126" mass="13823">MSDTAVITQESTCGRIDVLGLTHGTRIRAEGYARNPPAGLNRSVTTRDVLQMAIWYLNYAEDFPQLPLRAQQIDVGGCRSISDEISPSSGISDIRRDGQIRTLSGAKVDIRDVKSLCEDLGRSIFP</sequence>
<evidence type="ECO:0000313" key="2">
    <source>
        <dbReference type="Proteomes" id="UP000838412"/>
    </source>
</evidence>
<organism evidence="1 2">
    <name type="scientific">Branchiostoma lanceolatum</name>
    <name type="common">Common lancelet</name>
    <name type="synonym">Amphioxus lanceolatum</name>
    <dbReference type="NCBI Taxonomy" id="7740"/>
    <lineage>
        <taxon>Eukaryota</taxon>
        <taxon>Metazoa</taxon>
        <taxon>Chordata</taxon>
        <taxon>Cephalochordata</taxon>
        <taxon>Leptocardii</taxon>
        <taxon>Amphioxiformes</taxon>
        <taxon>Branchiostomatidae</taxon>
        <taxon>Branchiostoma</taxon>
    </lineage>
</organism>
<proteinExistence type="predicted"/>
<dbReference type="OrthoDB" id="10037376at2759"/>